<feature type="transmembrane region" description="Helical" evidence="7">
    <location>
        <begin position="97"/>
        <end position="118"/>
    </location>
</feature>
<keyword evidence="5 7" id="KW-1133">Transmembrane helix</keyword>
<keyword evidence="3" id="KW-1003">Cell membrane</keyword>
<evidence type="ECO:0000256" key="3">
    <source>
        <dbReference type="ARBA" id="ARBA00022475"/>
    </source>
</evidence>
<organism evidence="8">
    <name type="scientific">uncultured Desulfovibrio sp</name>
    <dbReference type="NCBI Taxonomy" id="167968"/>
    <lineage>
        <taxon>Bacteria</taxon>
        <taxon>Pseudomonadati</taxon>
        <taxon>Thermodesulfobacteriota</taxon>
        <taxon>Desulfovibrionia</taxon>
        <taxon>Desulfovibrionales</taxon>
        <taxon>Desulfovibrionaceae</taxon>
        <taxon>Desulfovibrio</taxon>
        <taxon>environmental samples</taxon>
    </lineage>
</organism>
<dbReference type="AlphaFoldDB" id="A0A212L001"/>
<dbReference type="NCBIfam" id="NF004905">
    <property type="entry name" value="PRK06265.1-5"/>
    <property type="match status" value="1"/>
</dbReference>
<dbReference type="InterPro" id="IPR002751">
    <property type="entry name" value="CbiM/NikMN"/>
</dbReference>
<comment type="subcellular location">
    <subcellularLocation>
        <location evidence="1">Cell membrane</location>
        <topology evidence="1">Multi-pass membrane protein</topology>
    </subcellularLocation>
</comment>
<dbReference type="EMBL" id="FMJC01000001">
    <property type="protein sequence ID" value="SCM70852.1"/>
    <property type="molecule type" value="Genomic_DNA"/>
</dbReference>
<name>A0A212L001_9BACT</name>
<feature type="transmembrane region" description="Helical" evidence="7">
    <location>
        <begin position="130"/>
        <end position="156"/>
    </location>
</feature>
<reference evidence="8" key="1">
    <citation type="submission" date="2016-08" db="EMBL/GenBank/DDBJ databases">
        <authorList>
            <person name="Seilhamer J.J."/>
        </authorList>
    </citation>
    <scope>NUCLEOTIDE SEQUENCE</scope>
    <source>
        <strain evidence="8">86-1</strain>
    </source>
</reference>
<evidence type="ECO:0000256" key="4">
    <source>
        <dbReference type="ARBA" id="ARBA00022692"/>
    </source>
</evidence>
<dbReference type="RefSeq" id="WP_179979502.1">
    <property type="nucleotide sequence ID" value="NZ_LT608333.1"/>
</dbReference>
<evidence type="ECO:0000256" key="2">
    <source>
        <dbReference type="ARBA" id="ARBA00022448"/>
    </source>
</evidence>
<gene>
    <name evidence="8" type="ORF">KL86DES1_10676</name>
</gene>
<feature type="transmembrane region" description="Helical" evidence="7">
    <location>
        <begin position="168"/>
        <end position="191"/>
    </location>
</feature>
<protein>
    <submittedName>
        <fullName evidence="8">Putative metal transport protein HI_1621</fullName>
    </submittedName>
</protein>
<dbReference type="GO" id="GO:0000041">
    <property type="term" value="P:transition metal ion transport"/>
    <property type="evidence" value="ECO:0007669"/>
    <property type="project" value="InterPro"/>
</dbReference>
<accession>A0A212L001</accession>
<dbReference type="PANTHER" id="PTHR34229:SF1">
    <property type="entry name" value="METAL TRANSPORT PROTEIN HI_1621-RELATED"/>
    <property type="match status" value="1"/>
</dbReference>
<dbReference type="Pfam" id="PF01891">
    <property type="entry name" value="CbiM"/>
    <property type="match status" value="1"/>
</dbReference>
<feature type="transmembrane region" description="Helical" evidence="7">
    <location>
        <begin position="37"/>
        <end position="56"/>
    </location>
</feature>
<evidence type="ECO:0000256" key="5">
    <source>
        <dbReference type="ARBA" id="ARBA00022989"/>
    </source>
</evidence>
<dbReference type="Gene3D" id="1.10.1760.20">
    <property type="match status" value="1"/>
</dbReference>
<feature type="transmembrane region" description="Helical" evidence="7">
    <location>
        <begin position="68"/>
        <end position="91"/>
    </location>
</feature>
<evidence type="ECO:0000256" key="6">
    <source>
        <dbReference type="ARBA" id="ARBA00023136"/>
    </source>
</evidence>
<keyword evidence="4 7" id="KW-0812">Transmembrane</keyword>
<evidence type="ECO:0000313" key="8">
    <source>
        <dbReference type="EMBL" id="SCM70852.1"/>
    </source>
</evidence>
<evidence type="ECO:0000256" key="1">
    <source>
        <dbReference type="ARBA" id="ARBA00004651"/>
    </source>
</evidence>
<proteinExistence type="predicted"/>
<sequence length="210" mass="21927">MHIAEGVLSPPILAAGYALTAVGTALGLRRLDYDKLMTVAILAATFFVGSLIHVPIGPSSAHLILNGLLGVLLGWAVFPAILAALALQALLFQYGGLVVLGVNTFTMGFSGLVAWYVFRSLVRLWPGMKGLRAAAFCGGAVGVLGAGLLTALALAWSNEGFLTAARLIFLAHLPVMLVEGLITMFTVGFIARVRPEMLHVSSAAFQPGQA</sequence>
<keyword evidence="2" id="KW-0813">Transport</keyword>
<dbReference type="PANTHER" id="PTHR34229">
    <property type="entry name" value="METAL TRANSPORT PROTEIN HI_1621-RELATED"/>
    <property type="match status" value="1"/>
</dbReference>
<keyword evidence="6 7" id="KW-0472">Membrane</keyword>
<dbReference type="GO" id="GO:0005886">
    <property type="term" value="C:plasma membrane"/>
    <property type="evidence" value="ECO:0007669"/>
    <property type="project" value="UniProtKB-SubCell"/>
</dbReference>
<feature type="transmembrane region" description="Helical" evidence="7">
    <location>
        <begin position="12"/>
        <end position="31"/>
    </location>
</feature>
<evidence type="ECO:0000256" key="7">
    <source>
        <dbReference type="SAM" id="Phobius"/>
    </source>
</evidence>